<feature type="coiled-coil region" evidence="1">
    <location>
        <begin position="105"/>
        <end position="176"/>
    </location>
</feature>
<sequence>MGDRIKSSYEIAMERAEKIDVDADTEKLDLRSEIRPILSKFFQDKIDADGLWEEFKDSEAERLAEAQRMIVSSLGLNSNQQEIKLRKEGLMAIEDLKEDPNPSELDQLMAKVSQTVQQYNQEQEQLQRKLESMLRQAAGANGQQPQDVMELLGNLDENTQRQLQQARQEIEERFKEEWESLEERLNKFVSQE</sequence>
<dbReference type="Proteomes" id="UP000621436">
    <property type="component" value="Unassembled WGS sequence"/>
</dbReference>
<keyword evidence="3" id="KW-1185">Reference proteome</keyword>
<organism evidence="2 3">
    <name type="scientific">Halonatronomonas betaini</name>
    <dbReference type="NCBI Taxonomy" id="2778430"/>
    <lineage>
        <taxon>Bacteria</taxon>
        <taxon>Bacillati</taxon>
        <taxon>Bacillota</taxon>
        <taxon>Clostridia</taxon>
        <taxon>Halanaerobiales</taxon>
        <taxon>Halarsenatibacteraceae</taxon>
        <taxon>Halonatronomonas</taxon>
    </lineage>
</organism>
<evidence type="ECO:0000313" key="2">
    <source>
        <dbReference type="EMBL" id="MBF8437812.1"/>
    </source>
</evidence>
<reference evidence="2" key="1">
    <citation type="submission" date="2020-11" db="EMBL/GenBank/DDBJ databases">
        <title>Halonatronomonas betainensis gen. nov., sp. nov. a novel haloalkaliphilic representative of the family Halanaerobiacae capable of betaine degradation.</title>
        <authorList>
            <person name="Boltyanskaya Y."/>
            <person name="Kevbrin V."/>
            <person name="Detkova E."/>
            <person name="Grouzdev D.S."/>
            <person name="Koziaeva V."/>
            <person name="Zhilina T."/>
        </authorList>
    </citation>
    <scope>NUCLEOTIDE SEQUENCE</scope>
    <source>
        <strain evidence="2">Z-7014</strain>
    </source>
</reference>
<evidence type="ECO:0000313" key="3">
    <source>
        <dbReference type="Proteomes" id="UP000621436"/>
    </source>
</evidence>
<proteinExistence type="predicted"/>
<comment type="caution">
    <text evidence="2">The sequence shown here is derived from an EMBL/GenBank/DDBJ whole genome shotgun (WGS) entry which is preliminary data.</text>
</comment>
<gene>
    <name evidence="2" type="ORF">I0Q91_12010</name>
</gene>
<keyword evidence="1" id="KW-0175">Coiled coil</keyword>
<evidence type="ECO:0000256" key="1">
    <source>
        <dbReference type="SAM" id="Coils"/>
    </source>
</evidence>
<dbReference type="RefSeq" id="WP_270454837.1">
    <property type="nucleotide sequence ID" value="NZ_JADPIE010000007.1"/>
</dbReference>
<protein>
    <submittedName>
        <fullName evidence="2">Uncharacterized protein</fullName>
    </submittedName>
</protein>
<dbReference type="EMBL" id="JADPIE010000007">
    <property type="protein sequence ID" value="MBF8437812.1"/>
    <property type="molecule type" value="Genomic_DNA"/>
</dbReference>
<dbReference type="AlphaFoldDB" id="A0A931ARU8"/>
<accession>A0A931ARU8</accession>
<name>A0A931ARU8_9FIRM</name>